<keyword evidence="1" id="KW-0285">Flavoprotein</keyword>
<dbReference type="Gene3D" id="3.30.43.10">
    <property type="entry name" value="Uridine Diphospho-n-acetylenolpyruvylglucosamine Reductase, domain 2"/>
    <property type="match status" value="1"/>
</dbReference>
<evidence type="ECO:0000256" key="1">
    <source>
        <dbReference type="ARBA" id="ARBA00022630"/>
    </source>
</evidence>
<dbReference type="Gene3D" id="3.30.390.50">
    <property type="entry name" value="CO dehydrogenase flavoprotein, C-terminal domain"/>
    <property type="match status" value="1"/>
</dbReference>
<feature type="domain" description="FAD-binding PCMH-type" evidence="4">
    <location>
        <begin position="1"/>
        <end position="177"/>
    </location>
</feature>
<evidence type="ECO:0000256" key="2">
    <source>
        <dbReference type="ARBA" id="ARBA00022827"/>
    </source>
</evidence>
<dbReference type="GO" id="GO:0016491">
    <property type="term" value="F:oxidoreductase activity"/>
    <property type="evidence" value="ECO:0007669"/>
    <property type="project" value="UniProtKB-KW"/>
</dbReference>
<dbReference type="InterPro" id="IPR016169">
    <property type="entry name" value="FAD-bd_PCMH_sub2"/>
</dbReference>
<dbReference type="Proteomes" id="UP000198960">
    <property type="component" value="Unassembled WGS sequence"/>
</dbReference>
<keyword evidence="3" id="KW-0560">Oxidoreductase</keyword>
<dbReference type="InterPro" id="IPR002346">
    <property type="entry name" value="Mopterin_DH_FAD-bd"/>
</dbReference>
<dbReference type="SUPFAM" id="SSF55447">
    <property type="entry name" value="CO dehydrogenase flavoprotein C-terminal domain-like"/>
    <property type="match status" value="1"/>
</dbReference>
<name>A0A1H8VWK8_9ACTN</name>
<dbReference type="SMART" id="SM01092">
    <property type="entry name" value="CO_deh_flav_C"/>
    <property type="match status" value="1"/>
</dbReference>
<dbReference type="PROSITE" id="PS51387">
    <property type="entry name" value="FAD_PCMH"/>
    <property type="match status" value="1"/>
</dbReference>
<reference evidence="6" key="1">
    <citation type="submission" date="2016-10" db="EMBL/GenBank/DDBJ databases">
        <authorList>
            <person name="Varghese N."/>
            <person name="Submissions S."/>
        </authorList>
    </citation>
    <scope>NUCLEOTIDE SEQUENCE [LARGE SCALE GENOMIC DNA]</scope>
    <source>
        <strain evidence="6">DSM 45413</strain>
    </source>
</reference>
<protein>
    <submittedName>
        <fullName evidence="5">Carbon-monoxide dehydrogenase medium subunit</fullName>
    </submittedName>
</protein>
<keyword evidence="6" id="KW-1185">Reference proteome</keyword>
<dbReference type="RefSeq" id="WP_091947352.1">
    <property type="nucleotide sequence ID" value="NZ_FOEE01000014.1"/>
</dbReference>
<dbReference type="FunFam" id="3.30.465.10:FF:000017">
    <property type="entry name" value="Xanthine dehydrogenase, FAD binding subunit"/>
    <property type="match status" value="1"/>
</dbReference>
<dbReference type="PANTHER" id="PTHR42659">
    <property type="entry name" value="XANTHINE DEHYDROGENASE SUBUNIT C-RELATED"/>
    <property type="match status" value="1"/>
</dbReference>
<evidence type="ECO:0000256" key="3">
    <source>
        <dbReference type="ARBA" id="ARBA00023002"/>
    </source>
</evidence>
<dbReference type="SUPFAM" id="SSF56176">
    <property type="entry name" value="FAD-binding/transporter-associated domain-like"/>
    <property type="match status" value="1"/>
</dbReference>
<accession>A0A1H8VWK8</accession>
<sequence>MKPAPFTYEAPTTLGEAVDVLGRYGDEAKVLAGGQSLVPVLALRLARFEALVDLNRVDELAYVREDDGAVVVGAMTRQATVEADPLVRRAVPVLAEATRLIGHFQIRNRGTLGGSIAHGDPAAEYPAVVTALDATVTVAGPSGTRQLAAADLYDGPMTTTLADDEILAAVSFPVWGPRSGFAVREMARREGDFATAGTVVGVTVADGRITRAAISLFGMGPVPLRARDAESHLVGAATAGLDLTAVGAAAVAGVDPPSDVHASGRYRTRVASRLVARALESALQEATA</sequence>
<dbReference type="STRING" id="673521.SAMN05660991_03841"/>
<dbReference type="InterPro" id="IPR051312">
    <property type="entry name" value="Diverse_Substr_Oxidored"/>
</dbReference>
<dbReference type="InterPro" id="IPR036318">
    <property type="entry name" value="FAD-bd_PCMH-like_sf"/>
</dbReference>
<evidence type="ECO:0000313" key="6">
    <source>
        <dbReference type="Proteomes" id="UP000198960"/>
    </source>
</evidence>
<dbReference type="AlphaFoldDB" id="A0A1H8VWK8"/>
<organism evidence="5 6">
    <name type="scientific">Trujillonella endophytica</name>
    <dbReference type="NCBI Taxonomy" id="673521"/>
    <lineage>
        <taxon>Bacteria</taxon>
        <taxon>Bacillati</taxon>
        <taxon>Actinomycetota</taxon>
        <taxon>Actinomycetes</taxon>
        <taxon>Geodermatophilales</taxon>
        <taxon>Geodermatophilaceae</taxon>
        <taxon>Trujillonella</taxon>
    </lineage>
</organism>
<dbReference type="PANTHER" id="PTHR42659:SF2">
    <property type="entry name" value="XANTHINE DEHYDROGENASE SUBUNIT C-RELATED"/>
    <property type="match status" value="1"/>
</dbReference>
<dbReference type="Gene3D" id="3.30.465.10">
    <property type="match status" value="1"/>
</dbReference>
<dbReference type="GO" id="GO:0071949">
    <property type="term" value="F:FAD binding"/>
    <property type="evidence" value="ECO:0007669"/>
    <property type="project" value="InterPro"/>
</dbReference>
<dbReference type="InterPro" id="IPR005107">
    <property type="entry name" value="CO_DH_flav_C"/>
</dbReference>
<gene>
    <name evidence="5" type="ORF">SAMN05660991_03841</name>
</gene>
<dbReference type="Pfam" id="PF00941">
    <property type="entry name" value="FAD_binding_5"/>
    <property type="match status" value="1"/>
</dbReference>
<keyword evidence="2" id="KW-0274">FAD</keyword>
<dbReference type="InterPro" id="IPR016167">
    <property type="entry name" value="FAD-bd_PCMH_sub1"/>
</dbReference>
<dbReference type="InterPro" id="IPR036683">
    <property type="entry name" value="CO_DH_flav_C_dom_sf"/>
</dbReference>
<evidence type="ECO:0000259" key="4">
    <source>
        <dbReference type="PROSITE" id="PS51387"/>
    </source>
</evidence>
<dbReference type="InterPro" id="IPR016166">
    <property type="entry name" value="FAD-bd_PCMH"/>
</dbReference>
<dbReference type="OrthoDB" id="9793944at2"/>
<evidence type="ECO:0000313" key="5">
    <source>
        <dbReference type="EMBL" id="SEP19704.1"/>
    </source>
</evidence>
<proteinExistence type="predicted"/>
<dbReference type="EMBL" id="FOEE01000014">
    <property type="protein sequence ID" value="SEP19704.1"/>
    <property type="molecule type" value="Genomic_DNA"/>
</dbReference>
<dbReference type="Pfam" id="PF03450">
    <property type="entry name" value="CO_deh_flav_C"/>
    <property type="match status" value="1"/>
</dbReference>